<dbReference type="Proteomes" id="UP000236732">
    <property type="component" value="Unassembled WGS sequence"/>
</dbReference>
<dbReference type="OrthoDB" id="3541878at2"/>
<proteinExistence type="predicted"/>
<sequence>MSEHDGYRVRRSALRSQAAVYGAHKLDVTEIRDILREAFDRDRRALGGDEYGAELEKQMPAIEEGIFTALKNYIDDLDGVSSGLHRSQGNYGEADRA</sequence>
<dbReference type="EMBL" id="FNVT01000028">
    <property type="protein sequence ID" value="SEH02659.1"/>
    <property type="molecule type" value="Genomic_DNA"/>
</dbReference>
<keyword evidence="2" id="KW-1185">Reference proteome</keyword>
<evidence type="ECO:0000313" key="2">
    <source>
        <dbReference type="Proteomes" id="UP000236732"/>
    </source>
</evidence>
<dbReference type="RefSeq" id="WP_103963689.1">
    <property type="nucleotide sequence ID" value="NZ_FNVT01000028.1"/>
</dbReference>
<evidence type="ECO:0000313" key="1">
    <source>
        <dbReference type="EMBL" id="SEH02659.1"/>
    </source>
</evidence>
<gene>
    <name evidence="1" type="ORF">SAMN05444920_12886</name>
</gene>
<name>A0A1H6F0I9_9ACTN</name>
<protein>
    <submittedName>
        <fullName evidence="1">Uncharacterized protein</fullName>
    </submittedName>
</protein>
<reference evidence="1 2" key="1">
    <citation type="submission" date="2016-10" db="EMBL/GenBank/DDBJ databases">
        <authorList>
            <person name="de Groot N.N."/>
        </authorList>
    </citation>
    <scope>NUCLEOTIDE SEQUENCE [LARGE SCALE GENOMIC DNA]</scope>
    <source>
        <strain evidence="1 2">CGMCC 4.7037</strain>
    </source>
</reference>
<organism evidence="1 2">
    <name type="scientific">Nonomuraea solani</name>
    <dbReference type="NCBI Taxonomy" id="1144553"/>
    <lineage>
        <taxon>Bacteria</taxon>
        <taxon>Bacillati</taxon>
        <taxon>Actinomycetota</taxon>
        <taxon>Actinomycetes</taxon>
        <taxon>Streptosporangiales</taxon>
        <taxon>Streptosporangiaceae</taxon>
        <taxon>Nonomuraea</taxon>
    </lineage>
</organism>
<accession>A0A1H6F0I9</accession>
<dbReference type="AlphaFoldDB" id="A0A1H6F0I9"/>